<keyword evidence="3" id="KW-1185">Reference proteome</keyword>
<protein>
    <recommendedName>
        <fullName evidence="4">Ig-like domain-containing protein</fullName>
    </recommendedName>
</protein>
<dbReference type="RefSeq" id="WP_129891358.1">
    <property type="nucleotide sequence ID" value="NZ_CP035758.1"/>
</dbReference>
<accession>A0A4P6JXX2</accession>
<dbReference type="AlphaFoldDB" id="A0A4P6JXX2"/>
<dbReference type="PROSITE" id="PS51257">
    <property type="entry name" value="PROKAR_LIPOPROTEIN"/>
    <property type="match status" value="1"/>
</dbReference>
<organism evidence="2 3">
    <name type="scientific">Ktedonosporobacter rubrisoli</name>
    <dbReference type="NCBI Taxonomy" id="2509675"/>
    <lineage>
        <taxon>Bacteria</taxon>
        <taxon>Bacillati</taxon>
        <taxon>Chloroflexota</taxon>
        <taxon>Ktedonobacteria</taxon>
        <taxon>Ktedonobacterales</taxon>
        <taxon>Ktedonosporobacteraceae</taxon>
        <taxon>Ktedonosporobacter</taxon>
    </lineage>
</organism>
<reference evidence="2 3" key="1">
    <citation type="submission" date="2019-01" db="EMBL/GenBank/DDBJ databases">
        <title>Ktedonosporobacter rubrisoli SCAWS-G2.</title>
        <authorList>
            <person name="Huang Y."/>
            <person name="Yan B."/>
        </authorList>
    </citation>
    <scope>NUCLEOTIDE SEQUENCE [LARGE SCALE GENOMIC DNA]</scope>
    <source>
        <strain evidence="2 3">SCAWS-G2</strain>
    </source>
</reference>
<gene>
    <name evidence="2" type="ORF">EPA93_31690</name>
</gene>
<evidence type="ECO:0008006" key="4">
    <source>
        <dbReference type="Google" id="ProtNLM"/>
    </source>
</evidence>
<dbReference type="EMBL" id="CP035758">
    <property type="protein sequence ID" value="QBD80293.1"/>
    <property type="molecule type" value="Genomic_DNA"/>
</dbReference>
<proteinExistence type="predicted"/>
<evidence type="ECO:0000313" key="2">
    <source>
        <dbReference type="EMBL" id="QBD80293.1"/>
    </source>
</evidence>
<dbReference type="KEGG" id="kbs:EPA93_31690"/>
<evidence type="ECO:0000313" key="3">
    <source>
        <dbReference type="Proteomes" id="UP000290365"/>
    </source>
</evidence>
<feature type="signal peptide" evidence="1">
    <location>
        <begin position="1"/>
        <end position="34"/>
    </location>
</feature>
<sequence length="183" mass="19009">MKLTVLMHLRFIRLLFCALLLVACLAISSGAAHASPAVLTCLAGTFTNTYSPGITNTRQSIKISAHEDLDDCTATGSNLTAGSTSYSVTVTTSCLLGINIPSISSAVYHWNDGSSSTIATITDISTRLVNGTLQVTATGHVVAGYGSGSLATYTIVLPQLDPLKCATPQGVTQQQGPESLNFV</sequence>
<feature type="chain" id="PRO_5020267842" description="Ig-like domain-containing protein" evidence="1">
    <location>
        <begin position="35"/>
        <end position="183"/>
    </location>
</feature>
<dbReference type="OrthoDB" id="3690812at2"/>
<keyword evidence="1" id="KW-0732">Signal</keyword>
<name>A0A4P6JXX2_KTERU</name>
<evidence type="ECO:0000256" key="1">
    <source>
        <dbReference type="SAM" id="SignalP"/>
    </source>
</evidence>
<dbReference type="Proteomes" id="UP000290365">
    <property type="component" value="Chromosome"/>
</dbReference>